<name>A0A0L8V798_9BACT</name>
<evidence type="ECO:0000313" key="1">
    <source>
        <dbReference type="EMBL" id="KOH44082.1"/>
    </source>
</evidence>
<dbReference type="STRING" id="1409788.NC99_30750"/>
<comment type="caution">
    <text evidence="1">The sequence shown here is derived from an EMBL/GenBank/DDBJ whole genome shotgun (WGS) entry which is preliminary data.</text>
</comment>
<dbReference type="AlphaFoldDB" id="A0A0L8V798"/>
<accession>A0A0L8V798</accession>
<protein>
    <submittedName>
        <fullName evidence="1">Uncharacterized protein</fullName>
    </submittedName>
</protein>
<proteinExistence type="predicted"/>
<organism evidence="1 2">
    <name type="scientific">Sunxiuqinia dokdonensis</name>
    <dbReference type="NCBI Taxonomy" id="1409788"/>
    <lineage>
        <taxon>Bacteria</taxon>
        <taxon>Pseudomonadati</taxon>
        <taxon>Bacteroidota</taxon>
        <taxon>Bacteroidia</taxon>
        <taxon>Marinilabiliales</taxon>
        <taxon>Prolixibacteraceae</taxon>
        <taxon>Sunxiuqinia</taxon>
    </lineage>
</organism>
<dbReference type="Proteomes" id="UP000036958">
    <property type="component" value="Unassembled WGS sequence"/>
</dbReference>
<keyword evidence="2" id="KW-1185">Reference proteome</keyword>
<reference evidence="2" key="1">
    <citation type="submission" date="2015-07" db="EMBL/GenBank/DDBJ databases">
        <title>Genome sequencing of Sunxiuqinia dokdonensis strain SK.</title>
        <authorList>
            <person name="Ahn S."/>
            <person name="Kim B.-C."/>
        </authorList>
    </citation>
    <scope>NUCLEOTIDE SEQUENCE [LARGE SCALE GENOMIC DNA]</scope>
    <source>
        <strain evidence="2">SK</strain>
    </source>
</reference>
<gene>
    <name evidence="1" type="ORF">NC99_30750</name>
</gene>
<sequence>MEKPGLIRTGHSATDTSQTLAGEAAGNEEWQTISGLPFKLNAQIQS</sequence>
<evidence type="ECO:0000313" key="2">
    <source>
        <dbReference type="Proteomes" id="UP000036958"/>
    </source>
</evidence>
<dbReference type="EMBL" id="LGIA01000171">
    <property type="protein sequence ID" value="KOH44082.1"/>
    <property type="molecule type" value="Genomic_DNA"/>
</dbReference>